<dbReference type="InterPro" id="IPR029044">
    <property type="entry name" value="Nucleotide-diphossugar_trans"/>
</dbReference>
<dbReference type="SUPFAM" id="SSF53448">
    <property type="entry name" value="Nucleotide-diphospho-sugar transferases"/>
    <property type="match status" value="1"/>
</dbReference>
<evidence type="ECO:0000259" key="2">
    <source>
        <dbReference type="Pfam" id="PF00535"/>
    </source>
</evidence>
<dbReference type="GO" id="GO:0016740">
    <property type="term" value="F:transferase activity"/>
    <property type="evidence" value="ECO:0007669"/>
    <property type="project" value="UniProtKB-KW"/>
</dbReference>
<dbReference type="PANTHER" id="PTHR43685:SF2">
    <property type="entry name" value="GLYCOSYLTRANSFERASE 2-LIKE DOMAIN-CONTAINING PROTEIN"/>
    <property type="match status" value="1"/>
</dbReference>
<name>M3ACJ2_9PROT</name>
<keyword evidence="1" id="KW-0812">Transmembrane</keyword>
<comment type="caution">
    <text evidence="3">The sequence shown here is derived from an EMBL/GenBank/DDBJ whole genome shotgun (WGS) entry which is preliminary data.</text>
</comment>
<dbReference type="eggNOG" id="COG1216">
    <property type="taxonomic scope" value="Bacteria"/>
</dbReference>
<dbReference type="CDD" id="cd00761">
    <property type="entry name" value="Glyco_tranf_GTA_type"/>
    <property type="match status" value="1"/>
</dbReference>
<keyword evidence="4" id="KW-1185">Reference proteome</keyword>
<dbReference type="STRING" id="1244869.H261_07808"/>
<dbReference type="EMBL" id="AONQ01000016">
    <property type="protein sequence ID" value="EME70518.1"/>
    <property type="molecule type" value="Genomic_DNA"/>
</dbReference>
<accession>M3ACJ2</accession>
<keyword evidence="1" id="KW-1133">Transmembrane helix</keyword>
<dbReference type="Gene3D" id="3.90.550.10">
    <property type="entry name" value="Spore Coat Polysaccharide Biosynthesis Protein SpsA, Chain A"/>
    <property type="match status" value="1"/>
</dbReference>
<keyword evidence="1" id="KW-0472">Membrane</keyword>
<dbReference type="PATRIC" id="fig|1244869.3.peg.1577"/>
<organism evidence="3 4">
    <name type="scientific">Paramagnetospirillum caucaseum</name>
    <dbReference type="NCBI Taxonomy" id="1244869"/>
    <lineage>
        <taxon>Bacteria</taxon>
        <taxon>Pseudomonadati</taxon>
        <taxon>Pseudomonadota</taxon>
        <taxon>Alphaproteobacteria</taxon>
        <taxon>Rhodospirillales</taxon>
        <taxon>Magnetospirillaceae</taxon>
        <taxon>Paramagnetospirillum</taxon>
    </lineage>
</organism>
<dbReference type="RefSeq" id="WP_008616155.1">
    <property type="nucleotide sequence ID" value="NZ_AONQ01000016.1"/>
</dbReference>
<reference evidence="3 4" key="1">
    <citation type="journal article" date="2014" name="Genome Announc.">
        <title>Draft Genome Sequence of Magnetospirillum sp. Strain SO-1, a Freshwater Magnetotactic Bacterium Isolated from the Ol'khovka River, Russia.</title>
        <authorList>
            <person name="Grouzdev D.S."/>
            <person name="Dziuba M.V."/>
            <person name="Sukhacheva M.S."/>
            <person name="Mardanov A.V."/>
            <person name="Beletskiy A.V."/>
            <person name="Kuznetsov B.B."/>
            <person name="Skryabin K.G."/>
        </authorList>
    </citation>
    <scope>NUCLEOTIDE SEQUENCE [LARGE SCALE GENOMIC DNA]</scope>
    <source>
        <strain evidence="3 4">SO-1</strain>
    </source>
</reference>
<keyword evidence="3" id="KW-0808">Transferase</keyword>
<sequence length="322" mass="34642">MAETTDVSVIIPAYRNAGTIGRALASIAAQTRLPRQVIVVDDGSDDATFEAAEACRPLFGDTRLSVLRQDNAGAGAARNAAIAQAEGCWLAFLDADDEWLPGKLAASLSHLEATELLFASHDMEVLSPDGSSVVFDCARHFRAAADPFSALFLRGFVATSTVVARRDAVVAAGGFEISLRAAQDYDLWLRLAAKGSFTVFAGALTRYHSNPQGITANVERRRRCSLAVLERNRSALTGRAVHPWLVAAQRLAVIHYEAANALRGQKRPWAALGAASRLIPETFAAFPHTSAMALWFWVVGVFLGYLVQFDTMAARLLTLAGQ</sequence>
<dbReference type="Pfam" id="PF00535">
    <property type="entry name" value="Glycos_transf_2"/>
    <property type="match status" value="1"/>
</dbReference>
<dbReference type="Proteomes" id="UP000011744">
    <property type="component" value="Unassembled WGS sequence"/>
</dbReference>
<proteinExistence type="predicted"/>
<evidence type="ECO:0000256" key="1">
    <source>
        <dbReference type="SAM" id="Phobius"/>
    </source>
</evidence>
<dbReference type="OrthoDB" id="6383742at2"/>
<evidence type="ECO:0000313" key="4">
    <source>
        <dbReference type="Proteomes" id="UP000011744"/>
    </source>
</evidence>
<protein>
    <submittedName>
        <fullName evidence="3">Family 2 glycosyl transferase</fullName>
    </submittedName>
</protein>
<gene>
    <name evidence="3" type="ORF">H261_07808</name>
</gene>
<evidence type="ECO:0000313" key="3">
    <source>
        <dbReference type="EMBL" id="EME70518.1"/>
    </source>
</evidence>
<dbReference type="AlphaFoldDB" id="M3ACJ2"/>
<dbReference type="InterPro" id="IPR001173">
    <property type="entry name" value="Glyco_trans_2-like"/>
</dbReference>
<dbReference type="PANTHER" id="PTHR43685">
    <property type="entry name" value="GLYCOSYLTRANSFERASE"/>
    <property type="match status" value="1"/>
</dbReference>
<feature type="domain" description="Glycosyltransferase 2-like" evidence="2">
    <location>
        <begin position="8"/>
        <end position="115"/>
    </location>
</feature>
<dbReference type="InterPro" id="IPR050834">
    <property type="entry name" value="Glycosyltransf_2"/>
</dbReference>
<feature type="transmembrane region" description="Helical" evidence="1">
    <location>
        <begin position="285"/>
        <end position="307"/>
    </location>
</feature>